<feature type="transmembrane region" description="Helical" evidence="2">
    <location>
        <begin position="108"/>
        <end position="128"/>
    </location>
</feature>
<feature type="region of interest" description="Disordered" evidence="1">
    <location>
        <begin position="46"/>
        <end position="102"/>
    </location>
</feature>
<keyword evidence="2" id="KW-0472">Membrane</keyword>
<comment type="caution">
    <text evidence="3">The sequence shown here is derived from an EMBL/GenBank/DDBJ whole genome shotgun (WGS) entry which is preliminary data.</text>
</comment>
<evidence type="ECO:0000256" key="2">
    <source>
        <dbReference type="SAM" id="Phobius"/>
    </source>
</evidence>
<feature type="transmembrane region" description="Helical" evidence="2">
    <location>
        <begin position="5"/>
        <end position="20"/>
    </location>
</feature>
<evidence type="ECO:0000313" key="3">
    <source>
        <dbReference type="EMBL" id="ORX60680.1"/>
    </source>
</evidence>
<dbReference type="OrthoDB" id="2274850at2759"/>
<sequence length="563" mass="63485">MSYQFLLSVCIVAFVVWYLLKDFPAWRKKQLASTVHDTDPQDKHLAMTSAQQQPPTQPDIGSRCNNPPKADNDKPLSPPPSPSLPKDNGQSGTADRDQPSDHPQRLSLWQYILMAPMAVAYLAGRLLLDTLRSGLYYSLLAAERAAPKLDAWLFDLVTVRLPKRLDDLEVWWAVTGQPWCQAKTQHWKEHTVPACIAALDVFFLNVYEAYQGAARAVSVMAQAWRSFRQGHDWKQLGMALATMAHDLCWQPLVQITHLLKLVFSGVRSGLVATYQDIRWLVLEALPAAVAWVASTQVVTWTGQCLGWCRHVVVPQLVHAGLVVCSPLLLGLTRVCLWTGDGVLWVLQSAPCQWLLHSCAAVAHGFVANVRRVAAWTAQVCQGFVDGVLVPLWQGYWKVMQPQLARIYQRVVAWAVDHWQNSTLLPFLGRCWRAVLSHLPWTPLGAWLANALRLVNSQLGRVLPLLVTGMQSWFRHSWALFTAATMHVQSLVQHYLPAVCQQLVITWQQLQLHLDWSRLRHTLEQFHGILGEHWALVFASLDRTLNDWSQQQADGLKAKKAKTA</sequence>
<accession>A0A1X2GT86</accession>
<evidence type="ECO:0000313" key="4">
    <source>
        <dbReference type="Proteomes" id="UP000242146"/>
    </source>
</evidence>
<dbReference type="Proteomes" id="UP000242146">
    <property type="component" value="Unassembled WGS sequence"/>
</dbReference>
<reference evidence="3 4" key="1">
    <citation type="submission" date="2016-07" db="EMBL/GenBank/DDBJ databases">
        <title>Pervasive Adenine N6-methylation of Active Genes in Fungi.</title>
        <authorList>
            <consortium name="DOE Joint Genome Institute"/>
            <person name="Mondo S.J."/>
            <person name="Dannebaum R.O."/>
            <person name="Kuo R.C."/>
            <person name="Labutti K."/>
            <person name="Haridas S."/>
            <person name="Kuo A."/>
            <person name="Salamov A."/>
            <person name="Ahrendt S.R."/>
            <person name="Lipzen A."/>
            <person name="Sullivan W."/>
            <person name="Andreopoulos W.B."/>
            <person name="Clum A."/>
            <person name="Lindquist E."/>
            <person name="Daum C."/>
            <person name="Ramamoorthy G.K."/>
            <person name="Gryganskyi A."/>
            <person name="Culley D."/>
            <person name="Magnuson J.K."/>
            <person name="James T.Y."/>
            <person name="O'Malley M.A."/>
            <person name="Stajich J.E."/>
            <person name="Spatafora J.W."/>
            <person name="Visel A."/>
            <person name="Grigoriev I.V."/>
        </authorList>
    </citation>
    <scope>NUCLEOTIDE SEQUENCE [LARGE SCALE GENOMIC DNA]</scope>
    <source>
        <strain evidence="3 4">NRRL 3301</strain>
    </source>
</reference>
<organism evidence="3 4">
    <name type="scientific">Hesseltinella vesiculosa</name>
    <dbReference type="NCBI Taxonomy" id="101127"/>
    <lineage>
        <taxon>Eukaryota</taxon>
        <taxon>Fungi</taxon>
        <taxon>Fungi incertae sedis</taxon>
        <taxon>Mucoromycota</taxon>
        <taxon>Mucoromycotina</taxon>
        <taxon>Mucoromycetes</taxon>
        <taxon>Mucorales</taxon>
        <taxon>Cunninghamellaceae</taxon>
        <taxon>Hesseltinella</taxon>
    </lineage>
</organism>
<keyword evidence="2" id="KW-0812">Transmembrane</keyword>
<dbReference type="EMBL" id="MCGT01000004">
    <property type="protein sequence ID" value="ORX60680.1"/>
    <property type="molecule type" value="Genomic_DNA"/>
</dbReference>
<name>A0A1X2GT86_9FUNG</name>
<keyword evidence="4" id="KW-1185">Reference proteome</keyword>
<dbReference type="AlphaFoldDB" id="A0A1X2GT86"/>
<protein>
    <submittedName>
        <fullName evidence="3">Uncharacterized protein</fullName>
    </submittedName>
</protein>
<keyword evidence="2" id="KW-1133">Transmembrane helix</keyword>
<proteinExistence type="predicted"/>
<gene>
    <name evidence="3" type="ORF">DM01DRAFT_1164901</name>
</gene>
<evidence type="ECO:0000256" key="1">
    <source>
        <dbReference type="SAM" id="MobiDB-lite"/>
    </source>
</evidence>